<evidence type="ECO:0000256" key="1">
    <source>
        <dbReference type="ARBA" id="ARBA00022670"/>
    </source>
</evidence>
<dbReference type="InterPro" id="IPR051454">
    <property type="entry name" value="RNA/ubiquinone_mod_enzymes"/>
</dbReference>
<dbReference type="EMBL" id="CP133594">
    <property type="protein sequence ID" value="WMW22272.1"/>
    <property type="molecule type" value="Genomic_DNA"/>
</dbReference>
<reference evidence="4" key="1">
    <citation type="submission" date="2023-08" db="EMBL/GenBank/DDBJ databases">
        <title>Methanolobus mangrovi sp. nov. and Methanolobus sediminis sp. nov, two novel methylotrophic methanogens isolated from mangrove sediments in China.</title>
        <authorList>
            <person name="Zhou J."/>
        </authorList>
    </citation>
    <scope>NUCLEOTIDE SEQUENCE</scope>
    <source>
        <strain evidence="4">FTZ2</strain>
    </source>
</reference>
<evidence type="ECO:0000313" key="4">
    <source>
        <dbReference type="EMBL" id="WMW22272.1"/>
    </source>
</evidence>
<protein>
    <submittedName>
        <fullName evidence="4">Peptidase U32 family protein</fullName>
    </submittedName>
</protein>
<evidence type="ECO:0000313" key="5">
    <source>
        <dbReference type="Proteomes" id="UP001183006"/>
    </source>
</evidence>
<evidence type="ECO:0000256" key="3">
    <source>
        <dbReference type="ARBA" id="ARBA00038374"/>
    </source>
</evidence>
<dbReference type="PANTHER" id="PTHR30217:SF6">
    <property type="entry name" value="TRNA HYDROXYLATION PROTEIN P"/>
    <property type="match status" value="1"/>
</dbReference>
<name>A0AA51UFF8_9EURY</name>
<dbReference type="GO" id="GO:0006508">
    <property type="term" value="P:proteolysis"/>
    <property type="evidence" value="ECO:0007669"/>
    <property type="project" value="UniProtKB-KW"/>
</dbReference>
<sequence>MSLSKNENKIPELAMGVRNLAALKACKENADAVYFSLDRLSLRSRAQEITTEILAGFVEEIHNNKMKGYLAVNSVIYPDNLKELDEVLECAASANVDAVIAWDPATIMKAAEKDLKIHISTQANVSNQMSAEFYRSLGASRVVLARELSLEQIKEIREDTKIELEVFVHGAVCQGISGRCYLSAYLLGKSGNCGECSQPCRWEWSLHSDNGAIVDIEGKYLMSAKDLCMIEHIPELIEAGVDAFKVEGRLRNPGYTAAVSQCYRQALDLFKDGKYERSNIIPLKERMALEYNRGFSTGFYFGYPGPDSLANDCDMNASHVKREAVGVVTNYYPKQSAAAVNLLELGLNTGDTIIIEGSTTYLEQEVLSIVHEGKNVNSIERGNEIGLEVEDVVRKNDRVFKINRDKTE</sequence>
<organism evidence="4 5">
    <name type="scientific">Methanolobus mangrovi</name>
    <dbReference type="NCBI Taxonomy" id="3072977"/>
    <lineage>
        <taxon>Archaea</taxon>
        <taxon>Methanobacteriati</taxon>
        <taxon>Methanobacteriota</taxon>
        <taxon>Stenosarchaea group</taxon>
        <taxon>Methanomicrobia</taxon>
        <taxon>Methanosarcinales</taxon>
        <taxon>Methanosarcinaceae</taxon>
        <taxon>Methanolobus</taxon>
    </lineage>
</organism>
<dbReference type="Proteomes" id="UP001183006">
    <property type="component" value="Chromosome"/>
</dbReference>
<keyword evidence="2" id="KW-0378">Hydrolase</keyword>
<dbReference type="Pfam" id="PF01136">
    <property type="entry name" value="Peptidase_U32"/>
    <property type="match status" value="1"/>
</dbReference>
<dbReference type="KEGG" id="mmav:RE476_00190"/>
<gene>
    <name evidence="4" type="ORF">RE476_00190</name>
</gene>
<proteinExistence type="inferred from homology"/>
<dbReference type="RefSeq" id="WP_309308068.1">
    <property type="nucleotide sequence ID" value="NZ_CP133594.1"/>
</dbReference>
<dbReference type="PROSITE" id="PS01276">
    <property type="entry name" value="PEPTIDASE_U32"/>
    <property type="match status" value="1"/>
</dbReference>
<dbReference type="PANTHER" id="PTHR30217">
    <property type="entry name" value="PEPTIDASE U32 FAMILY"/>
    <property type="match status" value="1"/>
</dbReference>
<dbReference type="GeneID" id="84228513"/>
<dbReference type="AlphaFoldDB" id="A0AA51UFF8"/>
<keyword evidence="5" id="KW-1185">Reference proteome</keyword>
<comment type="similarity">
    <text evidence="3">Belongs to the peptidase U32 family.</text>
</comment>
<dbReference type="InterPro" id="IPR001539">
    <property type="entry name" value="Peptidase_U32"/>
</dbReference>
<evidence type="ECO:0000256" key="2">
    <source>
        <dbReference type="ARBA" id="ARBA00022801"/>
    </source>
</evidence>
<accession>A0AA51UFF8</accession>
<keyword evidence="1" id="KW-0645">Protease</keyword>
<dbReference type="GO" id="GO:0008233">
    <property type="term" value="F:peptidase activity"/>
    <property type="evidence" value="ECO:0007669"/>
    <property type="project" value="UniProtKB-KW"/>
</dbReference>